<dbReference type="GO" id="GO:0008270">
    <property type="term" value="F:zinc ion binding"/>
    <property type="evidence" value="ECO:0007669"/>
    <property type="project" value="InterPro"/>
</dbReference>
<evidence type="ECO:0000256" key="5">
    <source>
        <dbReference type="ARBA" id="ARBA00023242"/>
    </source>
</evidence>
<keyword evidence="5" id="KW-0539">Nucleus</keyword>
<feature type="domain" description="Zn(2)-C6 fungal-type" evidence="6">
    <location>
        <begin position="16"/>
        <end position="48"/>
    </location>
</feature>
<protein>
    <recommendedName>
        <fullName evidence="6">Zn(2)-C6 fungal-type domain-containing protein</fullName>
    </recommendedName>
</protein>
<proteinExistence type="predicted"/>
<dbReference type="PANTHER" id="PTHR47338">
    <property type="entry name" value="ZN(II)2CYS6 TRANSCRIPTION FACTOR (EUROFUNG)-RELATED"/>
    <property type="match status" value="1"/>
</dbReference>
<dbReference type="STRING" id="1314674.A0A0D7B6T7"/>
<name>A0A0D7B6T7_9AGAR</name>
<evidence type="ECO:0000256" key="3">
    <source>
        <dbReference type="ARBA" id="ARBA00023015"/>
    </source>
</evidence>
<evidence type="ECO:0000313" key="8">
    <source>
        <dbReference type="Proteomes" id="UP000054007"/>
    </source>
</evidence>
<dbReference type="InterPro" id="IPR001138">
    <property type="entry name" value="Zn2Cys6_DnaBD"/>
</dbReference>
<keyword evidence="4" id="KW-0804">Transcription</keyword>
<dbReference type="CDD" id="cd00067">
    <property type="entry name" value="GAL4"/>
    <property type="match status" value="1"/>
</dbReference>
<dbReference type="PROSITE" id="PS00463">
    <property type="entry name" value="ZN2_CY6_FUNGAL_1"/>
    <property type="match status" value="1"/>
</dbReference>
<dbReference type="CDD" id="cd12148">
    <property type="entry name" value="fungal_TF_MHR"/>
    <property type="match status" value="1"/>
</dbReference>
<evidence type="ECO:0000256" key="1">
    <source>
        <dbReference type="ARBA" id="ARBA00004123"/>
    </source>
</evidence>
<gene>
    <name evidence="7" type="ORF">CYLTODRAFT_357149</name>
</gene>
<evidence type="ECO:0000313" key="7">
    <source>
        <dbReference type="EMBL" id="KIY65231.1"/>
    </source>
</evidence>
<accession>A0A0D7B6T7</accession>
<dbReference type="SUPFAM" id="SSF57701">
    <property type="entry name" value="Zn2/Cys6 DNA-binding domain"/>
    <property type="match status" value="1"/>
</dbReference>
<dbReference type="PANTHER" id="PTHR47338:SF29">
    <property type="entry name" value="ZN(2)-C6 FUNGAL-TYPE DOMAIN-CONTAINING PROTEIN"/>
    <property type="match status" value="1"/>
</dbReference>
<dbReference type="PROSITE" id="PS50048">
    <property type="entry name" value="ZN2_CY6_FUNGAL_2"/>
    <property type="match status" value="1"/>
</dbReference>
<evidence type="ECO:0000256" key="2">
    <source>
        <dbReference type="ARBA" id="ARBA00022723"/>
    </source>
</evidence>
<reference evidence="7 8" key="1">
    <citation type="journal article" date="2015" name="Fungal Genet. Biol.">
        <title>Evolution of novel wood decay mechanisms in Agaricales revealed by the genome sequences of Fistulina hepatica and Cylindrobasidium torrendii.</title>
        <authorList>
            <person name="Floudas D."/>
            <person name="Held B.W."/>
            <person name="Riley R."/>
            <person name="Nagy L.G."/>
            <person name="Koehler G."/>
            <person name="Ransdell A.S."/>
            <person name="Younus H."/>
            <person name="Chow J."/>
            <person name="Chiniquy J."/>
            <person name="Lipzen A."/>
            <person name="Tritt A."/>
            <person name="Sun H."/>
            <person name="Haridas S."/>
            <person name="LaButti K."/>
            <person name="Ohm R.A."/>
            <person name="Kues U."/>
            <person name="Blanchette R.A."/>
            <person name="Grigoriev I.V."/>
            <person name="Minto R.E."/>
            <person name="Hibbett D.S."/>
        </authorList>
    </citation>
    <scope>NUCLEOTIDE SEQUENCE [LARGE SCALE GENOMIC DNA]</scope>
    <source>
        <strain evidence="7 8">FP15055 ss-10</strain>
    </source>
</reference>
<keyword evidence="3" id="KW-0805">Transcription regulation</keyword>
<keyword evidence="8" id="KW-1185">Reference proteome</keyword>
<evidence type="ECO:0000259" key="6">
    <source>
        <dbReference type="PROSITE" id="PS50048"/>
    </source>
</evidence>
<dbReference type="GO" id="GO:0000981">
    <property type="term" value="F:DNA-binding transcription factor activity, RNA polymerase II-specific"/>
    <property type="evidence" value="ECO:0007669"/>
    <property type="project" value="InterPro"/>
</dbReference>
<evidence type="ECO:0000256" key="4">
    <source>
        <dbReference type="ARBA" id="ARBA00023163"/>
    </source>
</evidence>
<dbReference type="AlphaFoldDB" id="A0A0D7B6T7"/>
<dbReference type="GO" id="GO:0005634">
    <property type="term" value="C:nucleus"/>
    <property type="evidence" value="ECO:0007669"/>
    <property type="project" value="UniProtKB-SubCell"/>
</dbReference>
<comment type="subcellular location">
    <subcellularLocation>
        <location evidence="1">Nucleus</location>
    </subcellularLocation>
</comment>
<dbReference type="OrthoDB" id="2309723at2759"/>
<sequence>MSSSNNQTNSINRGQACIHCRRRKLRCDGQRPICGTCSRTRQPGDCEYTDTQGRTRAEILEETIAQMQSRIRELENPGAFSSEPVYLQHPYAQRMNRAPAEGEQMALIQKFIPHVSDLSFFLDVSYFKASALLPHAPNPHPSRPISALMSAVYLWGIHLSQDESLLRHREAYLARAVSQVSTSLSGSHAEKVLQTIQAEILLAVYFFTLGRLLEGKYHLATATSITIATGLTKARAGESPLTNTELVVRVEIERIDACWTVVALDQIWAVALASSANMSESMRNQLETPWPVDDSNYESGQYPHNMLASKTISDYLEGKAQDTIGLSGKALYAKAAILWSKATDLITRWEPNMSPAQTGSFRQEFNKLDYMLEQLRVRLVRPENLKNAPHREFMTHNLVCAALLQLHGPFSASSERSQQKMDLAGKHVFRIVGDVELRSWAHFMDPIVGVSVCVHVCQYIGLTLDVDGMGFGWRTSVG</sequence>
<dbReference type="SMART" id="SM00066">
    <property type="entry name" value="GAL4"/>
    <property type="match status" value="1"/>
</dbReference>
<dbReference type="EMBL" id="KN880599">
    <property type="protein sequence ID" value="KIY65231.1"/>
    <property type="molecule type" value="Genomic_DNA"/>
</dbReference>
<keyword evidence="2" id="KW-0479">Metal-binding</keyword>
<dbReference type="InterPro" id="IPR050815">
    <property type="entry name" value="TF_fung"/>
</dbReference>
<dbReference type="Gene3D" id="4.10.240.10">
    <property type="entry name" value="Zn(2)-C6 fungal-type DNA-binding domain"/>
    <property type="match status" value="1"/>
</dbReference>
<dbReference type="Proteomes" id="UP000054007">
    <property type="component" value="Unassembled WGS sequence"/>
</dbReference>
<organism evidence="7 8">
    <name type="scientific">Cylindrobasidium torrendii FP15055 ss-10</name>
    <dbReference type="NCBI Taxonomy" id="1314674"/>
    <lineage>
        <taxon>Eukaryota</taxon>
        <taxon>Fungi</taxon>
        <taxon>Dikarya</taxon>
        <taxon>Basidiomycota</taxon>
        <taxon>Agaricomycotina</taxon>
        <taxon>Agaricomycetes</taxon>
        <taxon>Agaricomycetidae</taxon>
        <taxon>Agaricales</taxon>
        <taxon>Marasmiineae</taxon>
        <taxon>Physalacriaceae</taxon>
        <taxon>Cylindrobasidium</taxon>
    </lineage>
</organism>
<dbReference type="InterPro" id="IPR036864">
    <property type="entry name" value="Zn2-C6_fun-type_DNA-bd_sf"/>
</dbReference>
<dbReference type="Pfam" id="PF00172">
    <property type="entry name" value="Zn_clus"/>
    <property type="match status" value="1"/>
</dbReference>